<keyword evidence="1" id="KW-0812">Transmembrane</keyword>
<dbReference type="Proteomes" id="UP000060787">
    <property type="component" value="Chromosome"/>
</dbReference>
<dbReference type="PATRIC" id="fig|84531.8.peg.882"/>
<gene>
    <name evidence="3" type="ORF">LA76x_0856</name>
</gene>
<reference evidence="3 4" key="1">
    <citation type="journal article" date="2015" name="BMC Genomics">
        <title>Comparative genomics and metabolic profiling of the genus Lysobacter.</title>
        <authorList>
            <person name="de Bruijn I."/>
            <person name="Cheng X."/>
            <person name="de Jager V."/>
            <person name="Exposito R.G."/>
            <person name="Watrous J."/>
            <person name="Patel N."/>
            <person name="Postma J."/>
            <person name="Dorrestein P.C."/>
            <person name="Kobayashi D."/>
            <person name="Raaijmakers J.M."/>
        </authorList>
    </citation>
    <scope>NUCLEOTIDE SEQUENCE [LARGE SCALE GENOMIC DNA]</scope>
    <source>
        <strain evidence="3 4">76</strain>
    </source>
</reference>
<evidence type="ECO:0000256" key="1">
    <source>
        <dbReference type="SAM" id="Phobius"/>
    </source>
</evidence>
<accession>A0A0S2F636</accession>
<keyword evidence="4" id="KW-1185">Reference proteome</keyword>
<keyword evidence="2" id="KW-0732">Signal</keyword>
<keyword evidence="1" id="KW-1133">Transmembrane helix</keyword>
<organism evidence="3 4">
    <name type="scientific">Lysobacter antibioticus</name>
    <dbReference type="NCBI Taxonomy" id="84531"/>
    <lineage>
        <taxon>Bacteria</taxon>
        <taxon>Pseudomonadati</taxon>
        <taxon>Pseudomonadota</taxon>
        <taxon>Gammaproteobacteria</taxon>
        <taxon>Lysobacterales</taxon>
        <taxon>Lysobacteraceae</taxon>
        <taxon>Lysobacter</taxon>
    </lineage>
</organism>
<protein>
    <recommendedName>
        <fullName evidence="5">Transmembrane protein</fullName>
    </recommendedName>
</protein>
<evidence type="ECO:0000313" key="4">
    <source>
        <dbReference type="Proteomes" id="UP000060787"/>
    </source>
</evidence>
<dbReference type="KEGG" id="lab:LA76x_0856"/>
<feature type="transmembrane region" description="Helical" evidence="1">
    <location>
        <begin position="259"/>
        <end position="277"/>
    </location>
</feature>
<feature type="chain" id="PRO_5006596665" description="Transmembrane protein" evidence="2">
    <location>
        <begin position="22"/>
        <end position="282"/>
    </location>
</feature>
<dbReference type="EMBL" id="CP011129">
    <property type="protein sequence ID" value="ALN79017.1"/>
    <property type="molecule type" value="Genomic_DNA"/>
</dbReference>
<sequence>MKKLSLALLGGLLAGTGIVIAKEAVATDPLDAAGRVVAILLALSAACACFVYLYRITIDTLPGRAAASSTTLRRKRLGDKTGFDDAPLIEERGIRHPHFGWIDWQDIIGVHRHALNGEYPEGRGLQLCLRDPRHYLGDDALWMRARFARLSQPEERYGTVLLLLQPYGIDQYDAYVLALMLRRKYQEPFIEDWTPDMTETEIDEHLRERSGSLPAPSALPADDYRQRLQALAARAEDRSRLRDRQQDRLQDRRQRSRDAAIWIALGQAAVLALYLVVKYGGN</sequence>
<feature type="transmembrane region" description="Helical" evidence="1">
    <location>
        <begin position="37"/>
        <end position="54"/>
    </location>
</feature>
<name>A0A0S2F636_LYSAN</name>
<dbReference type="RefSeq" id="WP_057916709.1">
    <property type="nucleotide sequence ID" value="NZ_CP011129.1"/>
</dbReference>
<evidence type="ECO:0000313" key="3">
    <source>
        <dbReference type="EMBL" id="ALN79017.1"/>
    </source>
</evidence>
<evidence type="ECO:0000256" key="2">
    <source>
        <dbReference type="SAM" id="SignalP"/>
    </source>
</evidence>
<feature type="signal peptide" evidence="2">
    <location>
        <begin position="1"/>
        <end position="21"/>
    </location>
</feature>
<evidence type="ECO:0008006" key="5">
    <source>
        <dbReference type="Google" id="ProtNLM"/>
    </source>
</evidence>
<proteinExistence type="predicted"/>
<dbReference type="AlphaFoldDB" id="A0A0S2F636"/>
<keyword evidence="1" id="KW-0472">Membrane</keyword>